<gene>
    <name evidence="2" type="ORF">AURANDRAFT_69582</name>
</gene>
<dbReference type="Proteomes" id="UP000002729">
    <property type="component" value="Unassembled WGS sequence"/>
</dbReference>
<keyword evidence="3" id="KW-1185">Reference proteome</keyword>
<name>F0YT60_AURAN</name>
<organism evidence="3">
    <name type="scientific">Aureococcus anophagefferens</name>
    <name type="common">Harmful bloom alga</name>
    <dbReference type="NCBI Taxonomy" id="44056"/>
    <lineage>
        <taxon>Eukaryota</taxon>
        <taxon>Sar</taxon>
        <taxon>Stramenopiles</taxon>
        <taxon>Ochrophyta</taxon>
        <taxon>Pelagophyceae</taxon>
        <taxon>Pelagomonadales</taxon>
        <taxon>Pelagomonadaceae</taxon>
        <taxon>Aureococcus</taxon>
    </lineage>
</organism>
<reference evidence="2 3" key="1">
    <citation type="journal article" date="2011" name="Proc. Natl. Acad. Sci. U.S.A.">
        <title>Niche of harmful alga Aureococcus anophagefferens revealed through ecogenomics.</title>
        <authorList>
            <person name="Gobler C.J."/>
            <person name="Berry D.L."/>
            <person name="Dyhrman S.T."/>
            <person name="Wilhelm S.W."/>
            <person name="Salamov A."/>
            <person name="Lobanov A.V."/>
            <person name="Zhang Y."/>
            <person name="Collier J.L."/>
            <person name="Wurch L.L."/>
            <person name="Kustka A.B."/>
            <person name="Dill B.D."/>
            <person name="Shah M."/>
            <person name="VerBerkmoes N.C."/>
            <person name="Kuo A."/>
            <person name="Terry A."/>
            <person name="Pangilinan J."/>
            <person name="Lindquist E.A."/>
            <person name="Lucas S."/>
            <person name="Paulsen I.T."/>
            <person name="Hattenrath-Lehmann T.K."/>
            <person name="Talmage S.C."/>
            <person name="Walker E.A."/>
            <person name="Koch F."/>
            <person name="Burson A.M."/>
            <person name="Marcoval M.A."/>
            <person name="Tang Y.Z."/>
            <person name="Lecleir G.R."/>
            <person name="Coyne K.J."/>
            <person name="Berg G.M."/>
            <person name="Bertrand E.M."/>
            <person name="Saito M.A."/>
            <person name="Gladyshev V.N."/>
            <person name="Grigoriev I.V."/>
        </authorList>
    </citation>
    <scope>NUCLEOTIDE SEQUENCE [LARGE SCALE GENOMIC DNA]</scope>
    <source>
        <strain evidence="3">CCMP 1984</strain>
    </source>
</reference>
<accession>F0YT60</accession>
<evidence type="ECO:0000256" key="1">
    <source>
        <dbReference type="SAM" id="SignalP"/>
    </source>
</evidence>
<keyword evidence="1" id="KW-0732">Signal</keyword>
<dbReference type="InParanoid" id="F0YT60"/>
<feature type="non-terminal residue" evidence="2">
    <location>
        <position position="177"/>
    </location>
</feature>
<evidence type="ECO:0000313" key="3">
    <source>
        <dbReference type="Proteomes" id="UP000002729"/>
    </source>
</evidence>
<dbReference type="KEGG" id="aaf:AURANDRAFT_69582"/>
<protein>
    <submittedName>
        <fullName evidence="2">Uncharacterized protein</fullName>
    </submittedName>
</protein>
<feature type="signal peptide" evidence="1">
    <location>
        <begin position="1"/>
        <end position="29"/>
    </location>
</feature>
<proteinExistence type="predicted"/>
<evidence type="ECO:0000313" key="2">
    <source>
        <dbReference type="EMBL" id="EGB01699.1"/>
    </source>
</evidence>
<sequence length="177" mass="18075">MASRGAPLSGSNLAMRAAVLALCALSSTAFRAPRRLSASPRRCAAPCGALPGGASFSVEVCNCDAALAIDGKACDDARDGDVWVAAKETAAPAFSLSAAMEAATTDAPTVVVGAPAAVGRLRPRRGGAAPVVDVLRTSIPKEQTERCAEAQAAVLTKLLELWLESLGDGDHFEDLRA</sequence>
<dbReference type="AlphaFoldDB" id="F0YT60"/>
<dbReference type="EMBL" id="GL834303">
    <property type="protein sequence ID" value="EGB01699.1"/>
    <property type="molecule type" value="Genomic_DNA"/>
</dbReference>
<feature type="chain" id="PRO_5003263227" evidence="1">
    <location>
        <begin position="30"/>
        <end position="177"/>
    </location>
</feature>
<dbReference type="GeneID" id="20227636"/>
<dbReference type="RefSeq" id="XP_009043602.1">
    <property type="nucleotide sequence ID" value="XM_009045354.1"/>
</dbReference>